<feature type="region of interest" description="Disordered" evidence="1">
    <location>
        <begin position="66"/>
        <end position="92"/>
    </location>
</feature>
<reference evidence="2" key="1">
    <citation type="submission" date="2020-07" db="EMBL/GenBank/DDBJ databases">
        <authorList>
            <person name="Pettersson B.M.F."/>
            <person name="Behra P.R.K."/>
            <person name="Ramesh M."/>
            <person name="Das S."/>
            <person name="Dasgupta S."/>
            <person name="Kirsebom L.A."/>
        </authorList>
    </citation>
    <scope>NUCLEOTIDE SEQUENCE</scope>
    <source>
        <strain evidence="2">DSM 45406</strain>
    </source>
</reference>
<evidence type="ECO:0000313" key="3">
    <source>
        <dbReference type="Proteomes" id="UP001140272"/>
    </source>
</evidence>
<name>A0A9X2YHX1_9MYCO</name>
<gene>
    <name evidence="2" type="ORF">H7H73_28415</name>
</gene>
<comment type="caution">
    <text evidence="2">The sequence shown here is derived from an EMBL/GenBank/DDBJ whole genome shotgun (WGS) entry which is preliminary data.</text>
</comment>
<evidence type="ECO:0000313" key="2">
    <source>
        <dbReference type="EMBL" id="MCV7073640.1"/>
    </source>
</evidence>
<organism evidence="2 3">
    <name type="scientific">Mycolicibacterium rufum</name>
    <dbReference type="NCBI Taxonomy" id="318424"/>
    <lineage>
        <taxon>Bacteria</taxon>
        <taxon>Bacillati</taxon>
        <taxon>Actinomycetota</taxon>
        <taxon>Actinomycetes</taxon>
        <taxon>Mycobacteriales</taxon>
        <taxon>Mycobacteriaceae</taxon>
        <taxon>Mycolicibacterium</taxon>
    </lineage>
</organism>
<dbReference type="AlphaFoldDB" id="A0A9X2YHX1"/>
<sequence length="224" mass="24394">MAAKTFQARVDQVTTDQLLAIQRADGLSESQIVQRALKLIIDEADSNLATLERDAIDKARAMGNFLAGKNQSPPLTSRSRTADDEVGPGGKTFQARIKDPDVDRLLAIAHIQGWSESQLVRRGLKLFIEEASRDITHLLEKLDAEYHTARRALKENLSPKPRVERQPADQDTAPSVTTIGMPSDAIKVGAEQRSVPDLGREVSATGDHSGIKPRTGGVTDARGR</sequence>
<feature type="compositionally biased region" description="Polar residues" evidence="1">
    <location>
        <begin position="69"/>
        <end position="79"/>
    </location>
</feature>
<protein>
    <recommendedName>
        <fullName evidence="4">Ribbon-helix-helix protein, copG family</fullName>
    </recommendedName>
</protein>
<dbReference type="Proteomes" id="UP001140272">
    <property type="component" value="Unassembled WGS sequence"/>
</dbReference>
<accession>A0A9X2YHX1</accession>
<evidence type="ECO:0008006" key="4">
    <source>
        <dbReference type="Google" id="ProtNLM"/>
    </source>
</evidence>
<dbReference type="EMBL" id="JACKRN010000914">
    <property type="protein sequence ID" value="MCV7073640.1"/>
    <property type="molecule type" value="Genomic_DNA"/>
</dbReference>
<proteinExistence type="predicted"/>
<feature type="region of interest" description="Disordered" evidence="1">
    <location>
        <begin position="154"/>
        <end position="224"/>
    </location>
</feature>
<evidence type="ECO:0000256" key="1">
    <source>
        <dbReference type="SAM" id="MobiDB-lite"/>
    </source>
</evidence>
<reference evidence="2" key="2">
    <citation type="journal article" date="2022" name="BMC Genomics">
        <title>Comparative genome analysis of mycobacteria focusing on tRNA and non-coding RNA.</title>
        <authorList>
            <person name="Behra P.R.K."/>
            <person name="Pettersson B.M.F."/>
            <person name="Ramesh M."/>
            <person name="Das S."/>
            <person name="Dasgupta S."/>
            <person name="Kirsebom L.A."/>
        </authorList>
    </citation>
    <scope>NUCLEOTIDE SEQUENCE</scope>
    <source>
        <strain evidence="2">DSM 45406</strain>
    </source>
</reference>